<name>A0A7W3RAS5_9ACTN</name>
<feature type="compositionally biased region" description="Low complexity" evidence="1">
    <location>
        <begin position="514"/>
        <end position="523"/>
    </location>
</feature>
<dbReference type="AlphaFoldDB" id="A0A7W3RAS5"/>
<feature type="region of interest" description="Disordered" evidence="1">
    <location>
        <begin position="329"/>
        <end position="360"/>
    </location>
</feature>
<feature type="compositionally biased region" description="Basic and acidic residues" evidence="1">
    <location>
        <begin position="583"/>
        <end position="616"/>
    </location>
</feature>
<dbReference type="PROSITE" id="PS00018">
    <property type="entry name" value="EF_HAND_1"/>
    <property type="match status" value="1"/>
</dbReference>
<reference evidence="2 3" key="1">
    <citation type="submission" date="2020-08" db="EMBL/GenBank/DDBJ databases">
        <title>Sequencing the genomes of 1000 actinobacteria strains.</title>
        <authorList>
            <person name="Klenk H.-P."/>
        </authorList>
    </citation>
    <scope>NUCLEOTIDE SEQUENCE [LARGE SCALE GENOMIC DNA]</scope>
    <source>
        <strain evidence="2 3">DSM 45823</strain>
    </source>
</reference>
<comment type="caution">
    <text evidence="2">The sequence shown here is derived from an EMBL/GenBank/DDBJ whole genome shotgun (WGS) entry which is preliminary data.</text>
</comment>
<feature type="compositionally biased region" description="Low complexity" evidence="1">
    <location>
        <begin position="400"/>
        <end position="410"/>
    </location>
</feature>
<organism evidence="2 3">
    <name type="scientific">Thermomonospora cellulosilytica</name>
    <dbReference type="NCBI Taxonomy" id="1411118"/>
    <lineage>
        <taxon>Bacteria</taxon>
        <taxon>Bacillati</taxon>
        <taxon>Actinomycetota</taxon>
        <taxon>Actinomycetes</taxon>
        <taxon>Streptosporangiales</taxon>
        <taxon>Thermomonosporaceae</taxon>
        <taxon>Thermomonospora</taxon>
    </lineage>
</organism>
<protein>
    <recommendedName>
        <fullName evidence="4">Bacterial CdiA-CT RNAse A domain-containing protein</fullName>
    </recommendedName>
</protein>
<dbReference type="InterPro" id="IPR018247">
    <property type="entry name" value="EF_Hand_1_Ca_BS"/>
</dbReference>
<feature type="region of interest" description="Disordered" evidence="1">
    <location>
        <begin position="388"/>
        <end position="616"/>
    </location>
</feature>
<dbReference type="Proteomes" id="UP000539313">
    <property type="component" value="Unassembled WGS sequence"/>
</dbReference>
<feature type="compositionally biased region" description="Basic and acidic residues" evidence="1">
    <location>
        <begin position="329"/>
        <end position="349"/>
    </location>
</feature>
<sequence>MIDPNAIPIPKANPDEVETAGRALKTDGTEISDAGHDIHSTWQRLRGAYIAPEAEQLFAATRPVQAAGDAFKGEVTTVGDALIAFAGEVRPIIGRLQSLKSRAQNFRNEIAGDDDWREDEDKVDEHNRLNDDVLAAVAQYQEAERRCANKITGIFGGTQFVSADQRPGNGQRAYGLGEAPKGVQTPWATPQEHDKPWYQDAWDGVWDFGSDIVVGVADLVGLHGENGWVWEDDATWLGNLGGNWMNALRNTAGLVGLHGENGWVWEEDSHFWSNLGNNWKEMAHSFVPWREWDDRPGYVITQGVLNVGSVALGGAGLVRAGFKLFRRGDSGGDTDVTRGDANGDGRIDSGELGNVDQTPTTRDLQNQLDQLDFDTDDLADLQRQLDQAEDLRDHQPAPVTPDGQGDTDPGGSRDGGHQPADNGRDPLPDTGTPDADRPGDGRPDGSLPDTDRPDATAPDADRPGDGRPDDSSPDVDRPGDGRPDGSLPDSDAPGADRPDATAPDVDRPGDGRPDGSLPDADAPGADRPDTDAPGTDGPGDGRPDGSLPDADAPGDGQGDTAPDADGQNGQGQNGQSPYSPEELQQRLENAGKLEDSLRRAGLSDEEIEGLRGDEPREGDAWQRAYSAIRQQFPGSVQDRMHADAVRWAADGAEGNPREFAHRYEYFKARFDEVRRELDAARLAGENELTKKQVPVAAADRMGDLNLTDEINADMAEVRRARPDGGVRIDPDASGDALEQAVRDNAGRIDMGSESSAAYHAHKHYKELPESERTGDMIRDYLDSAERTIREGEVWRRQTMDNGSEQLIIRRDVGGTVMEAIIYVKPDGSTVMASYGSAKVK</sequence>
<proteinExistence type="predicted"/>
<evidence type="ECO:0000313" key="2">
    <source>
        <dbReference type="EMBL" id="MBA9006718.1"/>
    </source>
</evidence>
<dbReference type="RefSeq" id="WP_182707530.1">
    <property type="nucleotide sequence ID" value="NZ_JACJII010000001.1"/>
</dbReference>
<feature type="compositionally biased region" description="Low complexity" evidence="1">
    <location>
        <begin position="544"/>
        <end position="567"/>
    </location>
</feature>
<feature type="compositionally biased region" description="Basic and acidic residues" evidence="1">
    <location>
        <begin position="434"/>
        <end position="483"/>
    </location>
</feature>
<feature type="compositionally biased region" description="Basic and acidic residues" evidence="1">
    <location>
        <begin position="494"/>
        <end position="513"/>
    </location>
</feature>
<gene>
    <name evidence="2" type="ORF">HNR21_005600</name>
</gene>
<evidence type="ECO:0008006" key="4">
    <source>
        <dbReference type="Google" id="ProtNLM"/>
    </source>
</evidence>
<accession>A0A7W3RAS5</accession>
<evidence type="ECO:0000256" key="1">
    <source>
        <dbReference type="SAM" id="MobiDB-lite"/>
    </source>
</evidence>
<keyword evidence="3" id="KW-1185">Reference proteome</keyword>
<dbReference type="EMBL" id="JACJII010000001">
    <property type="protein sequence ID" value="MBA9006718.1"/>
    <property type="molecule type" value="Genomic_DNA"/>
</dbReference>
<evidence type="ECO:0000313" key="3">
    <source>
        <dbReference type="Proteomes" id="UP000539313"/>
    </source>
</evidence>